<dbReference type="InterPro" id="IPR038482">
    <property type="entry name" value="Tp34-type_sf"/>
</dbReference>
<accession>A0A6N6VJA3</accession>
<evidence type="ECO:0000256" key="3">
    <source>
        <dbReference type="SAM" id="SignalP"/>
    </source>
</evidence>
<sequence length="180" mass="19706">MTSLKQRLAALPLALSLAALATPSSAGEVAVGNPVEKDGMNIAAVYLQSVKMAPELPGMDKPTDIHLEADIHAVRGNEQGFRDEAWIPYLTITYTIEKLGSDWKTAGLFLPMCADDGPHYGDNVKLDGAGKYKVTFNIQPPAYNGFYHHVDKETGTKEWWEPFQVAWDFAYVGTGKKGGY</sequence>
<gene>
    <name evidence="4" type="ORF">F2P47_05310</name>
</gene>
<feature type="signal peptide" evidence="3">
    <location>
        <begin position="1"/>
        <end position="21"/>
    </location>
</feature>
<keyword evidence="2 3" id="KW-0732">Signal</keyword>
<dbReference type="Gene3D" id="2.60.40.2480">
    <property type="entry name" value="Periplasmic metal-binding protein Tp34-type"/>
    <property type="match status" value="1"/>
</dbReference>
<evidence type="ECO:0000313" key="5">
    <source>
        <dbReference type="Proteomes" id="UP000468901"/>
    </source>
</evidence>
<dbReference type="EMBL" id="WESC01000004">
    <property type="protein sequence ID" value="KAB7741167.1"/>
    <property type="molecule type" value="Genomic_DNA"/>
</dbReference>
<comment type="caution">
    <text evidence="4">The sequence shown here is derived from an EMBL/GenBank/DDBJ whole genome shotgun (WGS) entry which is preliminary data.</text>
</comment>
<dbReference type="AlphaFoldDB" id="A0A6N6VJA3"/>
<evidence type="ECO:0008006" key="6">
    <source>
        <dbReference type="Google" id="ProtNLM"/>
    </source>
</evidence>
<reference evidence="4 5" key="1">
    <citation type="submission" date="2019-09" db="EMBL/GenBank/DDBJ databases">
        <title>Parvibaculum sedimenti sp. nov., isolated from sediment.</title>
        <authorList>
            <person name="Wang Y."/>
        </authorList>
    </citation>
    <scope>NUCLEOTIDE SEQUENCE [LARGE SCALE GENOMIC DNA]</scope>
    <source>
        <strain evidence="4 5">HXT-9</strain>
    </source>
</reference>
<dbReference type="RefSeq" id="WP_152215140.1">
    <property type="nucleotide sequence ID" value="NZ_JBAQYD010000295.1"/>
</dbReference>
<dbReference type="Proteomes" id="UP000468901">
    <property type="component" value="Unassembled WGS sequence"/>
</dbReference>
<dbReference type="PIRSF" id="PIRSF017018">
    <property type="entry name" value="Tp34"/>
    <property type="match status" value="1"/>
</dbReference>
<proteinExistence type="inferred from homology"/>
<evidence type="ECO:0000256" key="2">
    <source>
        <dbReference type="ARBA" id="ARBA00022729"/>
    </source>
</evidence>
<keyword evidence="5" id="KW-1185">Reference proteome</keyword>
<dbReference type="Pfam" id="PF10634">
    <property type="entry name" value="Iron_transport"/>
    <property type="match status" value="1"/>
</dbReference>
<name>A0A6N6VJA3_9HYPH</name>
<organism evidence="4 5">
    <name type="scientific">Parvibaculum sedimenti</name>
    <dbReference type="NCBI Taxonomy" id="2608632"/>
    <lineage>
        <taxon>Bacteria</taxon>
        <taxon>Pseudomonadati</taxon>
        <taxon>Pseudomonadota</taxon>
        <taxon>Alphaproteobacteria</taxon>
        <taxon>Hyphomicrobiales</taxon>
        <taxon>Parvibaculaceae</taxon>
        <taxon>Parvibaculum</taxon>
    </lineage>
</organism>
<protein>
    <recommendedName>
        <fullName evidence="6">Iron transporter</fullName>
    </recommendedName>
</protein>
<evidence type="ECO:0000313" key="4">
    <source>
        <dbReference type="EMBL" id="KAB7741167.1"/>
    </source>
</evidence>
<dbReference type="InterPro" id="IPR018470">
    <property type="entry name" value="Metal-bd_Tp34-typ"/>
</dbReference>
<comment type="similarity">
    <text evidence="1">Belongs to the UPF0423 family.</text>
</comment>
<feature type="chain" id="PRO_5027054157" description="Iron transporter" evidence="3">
    <location>
        <begin position="22"/>
        <end position="180"/>
    </location>
</feature>
<evidence type="ECO:0000256" key="1">
    <source>
        <dbReference type="ARBA" id="ARBA00010013"/>
    </source>
</evidence>